<dbReference type="Proteomes" id="UP001178507">
    <property type="component" value="Unassembled WGS sequence"/>
</dbReference>
<evidence type="ECO:0000313" key="3">
    <source>
        <dbReference type="EMBL" id="CAJ1396725.1"/>
    </source>
</evidence>
<dbReference type="EMBL" id="CAUJNA010003241">
    <property type="protein sequence ID" value="CAJ1396725.1"/>
    <property type="molecule type" value="Genomic_DNA"/>
</dbReference>
<accession>A0AA36N313</accession>
<gene>
    <name evidence="3" type="ORF">EVOR1521_LOCUS20897</name>
</gene>
<sequence length="279" mass="31688">MMFGNVEREMFARCEFAKCESIFEREETSTNSCKQHEDSSDGETTTSSARGSTCTSPSSQAQADDGGECVVVVKSTFIDVDDGKRRIKQASRSFTEPAVAVHPIETGPPSYEPGKFSDEQAEAEERERIEQELDTQGRTTVMMRNLPNNYTRDMFLNMLNSNGFEARYDFIYLPFDFGRYANLGYAFVNLVDDKAVRQFWRVFQGFTDWVLPTAKVCAVTWSSPHQGLEAHVERYRNSPVMHKSVPSEYKPLIFKEGNSVEFPSPTRRLKTPCRVMVLG</sequence>
<organism evidence="3 4">
    <name type="scientific">Effrenium voratum</name>
    <dbReference type="NCBI Taxonomy" id="2562239"/>
    <lineage>
        <taxon>Eukaryota</taxon>
        <taxon>Sar</taxon>
        <taxon>Alveolata</taxon>
        <taxon>Dinophyceae</taxon>
        <taxon>Suessiales</taxon>
        <taxon>Symbiodiniaceae</taxon>
        <taxon>Effrenium</taxon>
    </lineage>
</organism>
<dbReference type="InterPro" id="IPR035979">
    <property type="entry name" value="RBD_domain_sf"/>
</dbReference>
<reference evidence="3" key="1">
    <citation type="submission" date="2023-08" db="EMBL/GenBank/DDBJ databases">
        <authorList>
            <person name="Chen Y."/>
            <person name="Shah S."/>
            <person name="Dougan E. K."/>
            <person name="Thang M."/>
            <person name="Chan C."/>
        </authorList>
    </citation>
    <scope>NUCLEOTIDE SEQUENCE</scope>
</reference>
<dbReference type="GO" id="GO:0003676">
    <property type="term" value="F:nucleic acid binding"/>
    <property type="evidence" value="ECO:0007669"/>
    <property type="project" value="InterPro"/>
</dbReference>
<dbReference type="Pfam" id="PF04059">
    <property type="entry name" value="RRM_2"/>
    <property type="match status" value="1"/>
</dbReference>
<dbReference type="CDD" id="cd12277">
    <property type="entry name" value="RRM3_MEI2_EAR1_like"/>
    <property type="match status" value="1"/>
</dbReference>
<feature type="region of interest" description="Disordered" evidence="1">
    <location>
        <begin position="27"/>
        <end position="66"/>
    </location>
</feature>
<name>A0AA36N313_9DINO</name>
<feature type="compositionally biased region" description="Polar residues" evidence="1">
    <location>
        <begin position="49"/>
        <end position="62"/>
    </location>
</feature>
<proteinExistence type="predicted"/>
<dbReference type="InterPro" id="IPR007201">
    <property type="entry name" value="Mei2-like_Rrm_C"/>
</dbReference>
<feature type="domain" description="Mei2-like C-terminal RNA recognition motif" evidence="2">
    <location>
        <begin position="138"/>
        <end position="234"/>
    </location>
</feature>
<dbReference type="SUPFAM" id="SSF54928">
    <property type="entry name" value="RNA-binding domain, RBD"/>
    <property type="match status" value="1"/>
</dbReference>
<keyword evidence="4" id="KW-1185">Reference proteome</keyword>
<evidence type="ECO:0000259" key="2">
    <source>
        <dbReference type="Pfam" id="PF04059"/>
    </source>
</evidence>
<feature type="compositionally biased region" description="Basic and acidic residues" evidence="1">
    <location>
        <begin position="27"/>
        <end position="39"/>
    </location>
</feature>
<dbReference type="AlphaFoldDB" id="A0AA36N313"/>
<evidence type="ECO:0000313" key="4">
    <source>
        <dbReference type="Proteomes" id="UP001178507"/>
    </source>
</evidence>
<evidence type="ECO:0000256" key="1">
    <source>
        <dbReference type="SAM" id="MobiDB-lite"/>
    </source>
</evidence>
<comment type="caution">
    <text evidence="3">The sequence shown here is derived from an EMBL/GenBank/DDBJ whole genome shotgun (WGS) entry which is preliminary data.</text>
</comment>
<protein>
    <recommendedName>
        <fullName evidence="2">Mei2-like C-terminal RNA recognition motif domain-containing protein</fullName>
    </recommendedName>
</protein>